<accession>A0A6M8UHC6</accession>
<keyword evidence="1" id="KW-0614">Plasmid</keyword>
<reference evidence="1 2" key="1">
    <citation type="submission" date="2020-06" db="EMBL/GenBank/DDBJ databases">
        <title>Genome sequence of Paramixta manurensis strain PD-1.</title>
        <authorList>
            <person name="Lee C.W."/>
            <person name="Kim J."/>
        </authorList>
    </citation>
    <scope>NUCLEOTIDE SEQUENCE [LARGE SCALE GENOMIC DNA]</scope>
    <source>
        <strain evidence="1 2">PD-1</strain>
        <plasmid evidence="2">ppd-1</plasmid>
    </source>
</reference>
<dbReference type="EMBL" id="CP054213">
    <property type="protein sequence ID" value="QKJ89299.1"/>
    <property type="molecule type" value="Genomic_DNA"/>
</dbReference>
<dbReference type="Proteomes" id="UP000505325">
    <property type="component" value="Plasmid pPD-1"/>
</dbReference>
<keyword evidence="2" id="KW-1185">Reference proteome</keyword>
<dbReference type="KEGG" id="pmak:PMPD1_4401"/>
<proteinExistence type="predicted"/>
<name>A0A6M8UHC6_9GAMM</name>
<evidence type="ECO:0000313" key="1">
    <source>
        <dbReference type="EMBL" id="QKJ89299.1"/>
    </source>
</evidence>
<geneLocation type="plasmid" evidence="2">
    <name>ppd-1</name>
</geneLocation>
<protein>
    <submittedName>
        <fullName evidence="1">Uncharacterized protein</fullName>
    </submittedName>
</protein>
<evidence type="ECO:0000313" key="2">
    <source>
        <dbReference type="Proteomes" id="UP000505325"/>
    </source>
</evidence>
<sequence>MTHPAEITAQPVVRDCWGGWVHPDFFNPATTDNDFYLKSDFRNWLTTNNLMAATTWMENDITDEHMAQFWTSGNCSSWTPSRPAGEGWFIGCFHYTEDGPLCIWLRKNPGAWTP</sequence>
<organism evidence="1 2">
    <name type="scientific">Paramixta manurensis</name>
    <dbReference type="NCBI Taxonomy" id="2740817"/>
    <lineage>
        <taxon>Bacteria</taxon>
        <taxon>Pseudomonadati</taxon>
        <taxon>Pseudomonadota</taxon>
        <taxon>Gammaproteobacteria</taxon>
        <taxon>Enterobacterales</taxon>
        <taxon>Erwiniaceae</taxon>
        <taxon>Paramixta</taxon>
    </lineage>
</organism>
<dbReference type="RefSeq" id="WP_173636357.1">
    <property type="nucleotide sequence ID" value="NZ_CP054213.1"/>
</dbReference>
<gene>
    <name evidence="1" type="ORF">PMPD1_4401</name>
</gene>
<dbReference type="AlphaFoldDB" id="A0A6M8UHC6"/>